<protein>
    <submittedName>
        <fullName evidence="1">Uncharacterized protein</fullName>
    </submittedName>
</protein>
<keyword evidence="2" id="KW-1185">Reference proteome</keyword>
<dbReference type="EnsemblMetazoa" id="CJA36190.1">
    <property type="protein sequence ID" value="CJA36190.1"/>
    <property type="gene ID" value="WBGene00212037"/>
</dbReference>
<reference evidence="1" key="2">
    <citation type="submission" date="2022-06" db="UniProtKB">
        <authorList>
            <consortium name="EnsemblMetazoa"/>
        </authorList>
    </citation>
    <scope>IDENTIFICATION</scope>
    <source>
        <strain evidence="1">DF5081</strain>
    </source>
</reference>
<evidence type="ECO:0000313" key="2">
    <source>
        <dbReference type="Proteomes" id="UP000005237"/>
    </source>
</evidence>
<organism evidence="1 2">
    <name type="scientific">Caenorhabditis japonica</name>
    <dbReference type="NCBI Taxonomy" id="281687"/>
    <lineage>
        <taxon>Eukaryota</taxon>
        <taxon>Metazoa</taxon>
        <taxon>Ecdysozoa</taxon>
        <taxon>Nematoda</taxon>
        <taxon>Chromadorea</taxon>
        <taxon>Rhabditida</taxon>
        <taxon>Rhabditina</taxon>
        <taxon>Rhabditomorpha</taxon>
        <taxon>Rhabditoidea</taxon>
        <taxon>Rhabditidae</taxon>
        <taxon>Peloderinae</taxon>
        <taxon>Caenorhabditis</taxon>
    </lineage>
</organism>
<name>A0A8R1EH05_CAEJA</name>
<proteinExistence type="predicted"/>
<accession>A0A8R1EH05</accession>
<reference evidence="2" key="1">
    <citation type="submission" date="2010-08" db="EMBL/GenBank/DDBJ databases">
        <authorList>
            <consortium name="Caenorhabditis japonica Sequencing Consortium"/>
            <person name="Wilson R.K."/>
        </authorList>
    </citation>
    <scope>NUCLEOTIDE SEQUENCE [LARGE SCALE GENOMIC DNA]</scope>
    <source>
        <strain evidence="2">DF5081</strain>
    </source>
</reference>
<dbReference type="Proteomes" id="UP000005237">
    <property type="component" value="Unassembled WGS sequence"/>
</dbReference>
<sequence>MFFPVFHSSALQFLPDIHVTAVLVVQKNAKEATPIDEALERELLEVAAARVQEAETSQQEPHHEDKIKRAYCGQDCGDLYYLLLIIITSVYRRPQFKPSYR</sequence>
<dbReference type="AlphaFoldDB" id="A0A8R1EH05"/>
<evidence type="ECO:0000313" key="1">
    <source>
        <dbReference type="EnsemblMetazoa" id="CJA36190.1"/>
    </source>
</evidence>